<accession>A0A016XEJ6</accession>
<dbReference type="GO" id="GO:0005886">
    <property type="term" value="C:plasma membrane"/>
    <property type="evidence" value="ECO:0007669"/>
    <property type="project" value="UniProtKB-SubCell"/>
</dbReference>
<dbReference type="Proteomes" id="UP000023268">
    <property type="component" value="Unassembled WGS sequence"/>
</dbReference>
<comment type="subcellular location">
    <subcellularLocation>
        <location evidence="1">Cell inner membrane</location>
        <topology evidence="1">Single-pass membrane protein</topology>
    </subcellularLocation>
</comment>
<evidence type="ECO:0000256" key="6">
    <source>
        <dbReference type="ARBA" id="ARBA00022989"/>
    </source>
</evidence>
<evidence type="ECO:0000256" key="3">
    <source>
        <dbReference type="ARBA" id="ARBA00022475"/>
    </source>
</evidence>
<dbReference type="InterPro" id="IPR010279">
    <property type="entry name" value="YqjD/ElaB"/>
</dbReference>
<dbReference type="PANTHER" id="PTHR35893:SF3">
    <property type="entry name" value="INNER MEMBRANE PROTEIN"/>
    <property type="match status" value="1"/>
</dbReference>
<keyword evidence="4" id="KW-0997">Cell inner membrane</keyword>
<protein>
    <submittedName>
        <fullName evidence="11">Membrane protein</fullName>
    </submittedName>
</protein>
<evidence type="ECO:0000256" key="5">
    <source>
        <dbReference type="ARBA" id="ARBA00022692"/>
    </source>
</evidence>
<dbReference type="InterPro" id="IPR043604">
    <property type="entry name" value="DUF883_N"/>
</dbReference>
<evidence type="ECO:0000259" key="9">
    <source>
        <dbReference type="Pfam" id="PF05957"/>
    </source>
</evidence>
<dbReference type="GO" id="GO:0043022">
    <property type="term" value="F:ribosome binding"/>
    <property type="evidence" value="ECO:0007669"/>
    <property type="project" value="InterPro"/>
</dbReference>
<evidence type="ECO:0000256" key="8">
    <source>
        <dbReference type="SAM" id="Phobius"/>
    </source>
</evidence>
<evidence type="ECO:0000313" key="12">
    <source>
        <dbReference type="Proteomes" id="UP000023268"/>
    </source>
</evidence>
<dbReference type="Pfam" id="PF05957">
    <property type="entry name" value="DUF883"/>
    <property type="match status" value="1"/>
</dbReference>
<comment type="caution">
    <text evidence="11">The sequence shown here is derived from an EMBL/GenBank/DDBJ whole genome shotgun (WGS) entry which is preliminary data.</text>
</comment>
<name>A0A016XEJ6_9BURK</name>
<evidence type="ECO:0000313" key="11">
    <source>
        <dbReference type="EMBL" id="EYC50504.1"/>
    </source>
</evidence>
<gene>
    <name evidence="11" type="ORF">AZ34_05125</name>
</gene>
<dbReference type="EMBL" id="JEMG01000001">
    <property type="protein sequence ID" value="EYC50504.1"/>
    <property type="molecule type" value="Genomic_DNA"/>
</dbReference>
<evidence type="ECO:0000259" key="10">
    <source>
        <dbReference type="Pfam" id="PF19029"/>
    </source>
</evidence>
<keyword evidence="3" id="KW-1003">Cell membrane</keyword>
<dbReference type="AlphaFoldDB" id="A0A016XEJ6"/>
<dbReference type="PANTHER" id="PTHR35893">
    <property type="entry name" value="INNER MEMBRANE PROTEIN-RELATED"/>
    <property type="match status" value="1"/>
</dbReference>
<evidence type="ECO:0000256" key="7">
    <source>
        <dbReference type="ARBA" id="ARBA00023136"/>
    </source>
</evidence>
<dbReference type="Pfam" id="PF19029">
    <property type="entry name" value="DUF883_C"/>
    <property type="match status" value="1"/>
</dbReference>
<keyword evidence="5 8" id="KW-0812">Transmembrane</keyword>
<feature type="domain" description="DUF883" evidence="9">
    <location>
        <begin position="12"/>
        <end position="64"/>
    </location>
</feature>
<comment type="similarity">
    <text evidence="2">Belongs to the ElaB/YgaM/YqjD family.</text>
</comment>
<reference evidence="11 12" key="1">
    <citation type="submission" date="2014-02" db="EMBL/GenBank/DDBJ databases">
        <title>Draft Genome of Hylemonella gracilis isolated from the Niagara River.</title>
        <authorList>
            <person name="Pawlowski D.R."/>
            <person name="Koudelka G.B."/>
        </authorList>
    </citation>
    <scope>NUCLEOTIDE SEQUENCE [LARGE SCALE GENOMIC DNA]</scope>
    <source>
        <strain evidence="11 12">Niagara R</strain>
    </source>
</reference>
<keyword evidence="6 8" id="KW-1133">Transmembrane helix</keyword>
<proteinExistence type="inferred from homology"/>
<organism evidence="11 12">
    <name type="scientific">Hylemonella gracilis str. Niagara R</name>
    <dbReference type="NCBI Taxonomy" id="1458275"/>
    <lineage>
        <taxon>Bacteria</taxon>
        <taxon>Pseudomonadati</taxon>
        <taxon>Pseudomonadota</taxon>
        <taxon>Betaproteobacteria</taxon>
        <taxon>Burkholderiales</taxon>
        <taxon>Comamonadaceae</taxon>
        <taxon>Hylemonella</taxon>
    </lineage>
</organism>
<feature type="domain" description="DUF883" evidence="10">
    <location>
        <begin position="76"/>
        <end position="105"/>
    </location>
</feature>
<sequence>MVMFESLSPPKEKLIGDVHQVIEDAEELLRMTASQAGDGVAAARERIQQRLRSARTKLTELQDAAVDQVKAASAATDAFVHQNPWSSIGIGAALGLVVGLVVARRR</sequence>
<dbReference type="eggNOG" id="COG4575">
    <property type="taxonomic scope" value="Bacteria"/>
</dbReference>
<evidence type="ECO:0000256" key="1">
    <source>
        <dbReference type="ARBA" id="ARBA00004377"/>
    </source>
</evidence>
<keyword evidence="7 8" id="KW-0472">Membrane</keyword>
<evidence type="ECO:0000256" key="2">
    <source>
        <dbReference type="ARBA" id="ARBA00010423"/>
    </source>
</evidence>
<feature type="transmembrane region" description="Helical" evidence="8">
    <location>
        <begin position="85"/>
        <end position="103"/>
    </location>
</feature>
<dbReference type="InterPro" id="IPR043605">
    <property type="entry name" value="DUF883_C"/>
</dbReference>
<evidence type="ECO:0000256" key="4">
    <source>
        <dbReference type="ARBA" id="ARBA00022519"/>
    </source>
</evidence>
<dbReference type="STRING" id="1458275.AZ34_05125"/>